<name>A0A9D7HUP3_9PROT</name>
<proteinExistence type="predicted"/>
<gene>
    <name evidence="1" type="ORF">IPH26_13530</name>
</gene>
<dbReference type="Proteomes" id="UP000807785">
    <property type="component" value="Unassembled WGS sequence"/>
</dbReference>
<evidence type="ECO:0000313" key="1">
    <source>
        <dbReference type="EMBL" id="MBK6973900.1"/>
    </source>
</evidence>
<accession>A0A9D7HUP3</accession>
<sequence>MYLDRKDYGSAPVAICRLKYTGSFNNWGFAIFKHSSNRYDSEEFMFPGAIYLDGTIEGAMRCSLEAYPP</sequence>
<protein>
    <submittedName>
        <fullName evidence="1">Uncharacterized protein</fullName>
    </submittedName>
</protein>
<dbReference type="EMBL" id="JADJEV010000004">
    <property type="protein sequence ID" value="MBK6973900.1"/>
    <property type="molecule type" value="Genomic_DNA"/>
</dbReference>
<reference evidence="1" key="1">
    <citation type="submission" date="2020-10" db="EMBL/GenBank/DDBJ databases">
        <title>Connecting structure to function with the recovery of over 1000 high-quality activated sludge metagenome-assembled genomes encoding full-length rRNA genes using long-read sequencing.</title>
        <authorList>
            <person name="Singleton C.M."/>
            <person name="Petriglieri F."/>
            <person name="Kristensen J.M."/>
            <person name="Kirkegaard R.H."/>
            <person name="Michaelsen T.Y."/>
            <person name="Andersen M.H."/>
            <person name="Karst S.M."/>
            <person name="Dueholm M.S."/>
            <person name="Nielsen P.H."/>
            <person name="Albertsen M."/>
        </authorList>
    </citation>
    <scope>NUCLEOTIDE SEQUENCE</scope>
    <source>
        <strain evidence="1">Bjer_18-Q3-R1-45_BAT3C.347</strain>
    </source>
</reference>
<evidence type="ECO:0000313" key="2">
    <source>
        <dbReference type="Proteomes" id="UP000807785"/>
    </source>
</evidence>
<dbReference type="AlphaFoldDB" id="A0A9D7HUP3"/>
<comment type="caution">
    <text evidence="1">The sequence shown here is derived from an EMBL/GenBank/DDBJ whole genome shotgun (WGS) entry which is preliminary data.</text>
</comment>
<organism evidence="1 2">
    <name type="scientific">Candidatus Methylophosphatis roskildensis</name>
    <dbReference type="NCBI Taxonomy" id="2899263"/>
    <lineage>
        <taxon>Bacteria</taxon>
        <taxon>Pseudomonadati</taxon>
        <taxon>Pseudomonadota</taxon>
        <taxon>Betaproteobacteria</taxon>
        <taxon>Nitrosomonadales</taxon>
        <taxon>Sterolibacteriaceae</taxon>
        <taxon>Candidatus Methylophosphatis</taxon>
    </lineage>
</organism>